<dbReference type="InterPro" id="IPR026881">
    <property type="entry name" value="WYL_dom"/>
</dbReference>
<dbReference type="PROSITE" id="PS52050">
    <property type="entry name" value="WYL"/>
    <property type="match status" value="1"/>
</dbReference>
<gene>
    <name evidence="3" type="ORF">HNQ43_001267</name>
</gene>
<organism evidence="3 4">
    <name type="scientific">Faecalicoccus acidiformans</name>
    <dbReference type="NCBI Taxonomy" id="915173"/>
    <lineage>
        <taxon>Bacteria</taxon>
        <taxon>Bacillati</taxon>
        <taxon>Bacillota</taxon>
        <taxon>Erysipelotrichia</taxon>
        <taxon>Erysipelotrichales</taxon>
        <taxon>Erysipelotrichaceae</taxon>
        <taxon>Faecalicoccus</taxon>
    </lineage>
</organism>
<feature type="domain" description="WCX" evidence="2">
    <location>
        <begin position="255"/>
        <end position="327"/>
    </location>
</feature>
<dbReference type="InterPro" id="IPR057727">
    <property type="entry name" value="WCX_dom"/>
</dbReference>
<keyword evidence="3" id="KW-0238">DNA-binding</keyword>
<dbReference type="PANTHER" id="PTHR34580:SF1">
    <property type="entry name" value="PROTEIN PAFC"/>
    <property type="match status" value="1"/>
</dbReference>
<protein>
    <submittedName>
        <fullName evidence="3">Putative DNA-binding transcriptional regulator YafY</fullName>
    </submittedName>
</protein>
<dbReference type="InterPro" id="IPR036390">
    <property type="entry name" value="WH_DNA-bd_sf"/>
</dbReference>
<dbReference type="EMBL" id="JACHHD010000012">
    <property type="protein sequence ID" value="MBB5185214.1"/>
    <property type="molecule type" value="Genomic_DNA"/>
</dbReference>
<dbReference type="GO" id="GO:0003677">
    <property type="term" value="F:DNA binding"/>
    <property type="evidence" value="ECO:0007669"/>
    <property type="project" value="UniProtKB-KW"/>
</dbReference>
<proteinExistence type="predicted"/>
<feature type="domain" description="WYL" evidence="1">
    <location>
        <begin position="147"/>
        <end position="221"/>
    </location>
</feature>
<evidence type="ECO:0000259" key="2">
    <source>
        <dbReference type="Pfam" id="PF25583"/>
    </source>
</evidence>
<sequence>MANVRKGENQKLKMLYLVKILSEETDDLHGLTMPQILEKLADYGVNADRKTVYVDLDELRRFGFDILSGKQGKHYYYHLGSREFELPELKLLVDSVQSAKFITDKKSKELIKKLESLVSKYEGKQLQRQVVISGRVKTMNESIYYNVDQIHEAIGKECQIQFKYFQWNIKKDMQLRKNGSNYQVSPWALMWDDENYYLVAYDEKEDKIKHYRVDKMLKVEVTPVPRKGKNKFKEFKLPRYTKSLFGMFSGIETNVTIQAENDKVGILIDRFGKDIPITPIDEDHFKTTVPVSVSNQFLGWIMSLGQGIQITGPESVVQQMKNEIKRLKNQYPI</sequence>
<dbReference type="Proteomes" id="UP000521313">
    <property type="component" value="Unassembled WGS sequence"/>
</dbReference>
<dbReference type="PANTHER" id="PTHR34580">
    <property type="match status" value="1"/>
</dbReference>
<evidence type="ECO:0000313" key="4">
    <source>
        <dbReference type="Proteomes" id="UP000521313"/>
    </source>
</evidence>
<comment type="caution">
    <text evidence="3">The sequence shown here is derived from an EMBL/GenBank/DDBJ whole genome shotgun (WGS) entry which is preliminary data.</text>
</comment>
<dbReference type="AlphaFoldDB" id="A0A7W8FX27"/>
<evidence type="ECO:0000259" key="1">
    <source>
        <dbReference type="Pfam" id="PF13280"/>
    </source>
</evidence>
<dbReference type="Pfam" id="PF13280">
    <property type="entry name" value="WYL"/>
    <property type="match status" value="1"/>
</dbReference>
<dbReference type="InterPro" id="IPR051534">
    <property type="entry name" value="CBASS_pafABC_assoc_protein"/>
</dbReference>
<dbReference type="RefSeq" id="WP_183375907.1">
    <property type="nucleotide sequence ID" value="NZ_JACHHD010000012.1"/>
</dbReference>
<name>A0A7W8FX27_9FIRM</name>
<dbReference type="Pfam" id="PF25583">
    <property type="entry name" value="WCX"/>
    <property type="match status" value="1"/>
</dbReference>
<evidence type="ECO:0000313" key="3">
    <source>
        <dbReference type="EMBL" id="MBB5185214.1"/>
    </source>
</evidence>
<reference evidence="3 4" key="1">
    <citation type="submission" date="2020-08" db="EMBL/GenBank/DDBJ databases">
        <title>Genomic Encyclopedia of Type Strains, Phase IV (KMG-IV): sequencing the most valuable type-strain genomes for metagenomic binning, comparative biology and taxonomic classification.</title>
        <authorList>
            <person name="Goeker M."/>
        </authorList>
    </citation>
    <scope>NUCLEOTIDE SEQUENCE [LARGE SCALE GENOMIC DNA]</scope>
    <source>
        <strain evidence="3 4">DSM 26963</strain>
    </source>
</reference>
<dbReference type="SUPFAM" id="SSF46785">
    <property type="entry name" value="Winged helix' DNA-binding domain"/>
    <property type="match status" value="1"/>
</dbReference>
<accession>A0A7W8FX27</accession>